<evidence type="ECO:0000313" key="5">
    <source>
        <dbReference type="Proteomes" id="UP001501725"/>
    </source>
</evidence>
<evidence type="ECO:0000259" key="2">
    <source>
        <dbReference type="Pfam" id="PF20394"/>
    </source>
</evidence>
<name>A0ABP8GR85_9BACT</name>
<proteinExistence type="predicted"/>
<dbReference type="EMBL" id="BAABGY010000007">
    <property type="protein sequence ID" value="GAA4328766.1"/>
    <property type="molecule type" value="Genomic_DNA"/>
</dbReference>
<dbReference type="Proteomes" id="UP001501725">
    <property type="component" value="Unassembled WGS sequence"/>
</dbReference>
<evidence type="ECO:0000256" key="1">
    <source>
        <dbReference type="SAM" id="Phobius"/>
    </source>
</evidence>
<organism evidence="4 5">
    <name type="scientific">Flaviaesturariibacter amylovorans</name>
    <dbReference type="NCBI Taxonomy" id="1084520"/>
    <lineage>
        <taxon>Bacteria</taxon>
        <taxon>Pseudomonadati</taxon>
        <taxon>Bacteroidota</taxon>
        <taxon>Chitinophagia</taxon>
        <taxon>Chitinophagales</taxon>
        <taxon>Chitinophagaceae</taxon>
        <taxon>Flaviaestuariibacter</taxon>
    </lineage>
</organism>
<feature type="domain" description="DUF6688" evidence="2">
    <location>
        <begin position="79"/>
        <end position="229"/>
    </location>
</feature>
<accession>A0ABP8GR85</accession>
<protein>
    <submittedName>
        <fullName evidence="4">Uncharacterized protein</fullName>
    </submittedName>
</protein>
<dbReference type="RefSeq" id="WP_345255329.1">
    <property type="nucleotide sequence ID" value="NZ_BAABGY010000007.1"/>
</dbReference>
<keyword evidence="1" id="KW-1133">Transmembrane helix</keyword>
<feature type="domain" description="DUF6688" evidence="3">
    <location>
        <begin position="241"/>
        <end position="353"/>
    </location>
</feature>
<dbReference type="InterPro" id="IPR046510">
    <property type="entry name" value="DUF6688_N"/>
</dbReference>
<sequence length="357" mass="41112">MALMFIFLIPTALFAAFTYFEFFRYLWSGPEPGRVLLPKYVEWWMVVLLPLVFLSSFDLPEKNNCCTDSAVFAPGDRAGIYTLIFCCIAAYVYSTFRRRIAPPIPELLVNTLLLIGAGLNVFLSIHMYAVELGSAFCVLGTVPILLLFWMRLHRNQRAVLEELRTNERARPAHNLLHSVFRNQATATAALLLLALPLTLLFTLILYLLGQEPDTLSRAFSETYKHGFSRLDHECANVDCGGHYLCSVAALGHPRLVRPLRYGWRRGGRIICNRQLLVSNAFEELVAERAPSLHRAVRRRYDRVGSLIHRHYGIFRVRLVSDAVYLLMKPLEWSFLFVLYCCDHAPERRIARQYREQR</sequence>
<gene>
    <name evidence="4" type="ORF">GCM10023184_18820</name>
</gene>
<feature type="transmembrane region" description="Helical" evidence="1">
    <location>
        <begin position="188"/>
        <end position="208"/>
    </location>
</feature>
<feature type="transmembrane region" description="Helical" evidence="1">
    <location>
        <begin position="78"/>
        <end position="96"/>
    </location>
</feature>
<feature type="transmembrane region" description="Helical" evidence="1">
    <location>
        <begin position="108"/>
        <end position="126"/>
    </location>
</feature>
<dbReference type="Pfam" id="PF23543">
    <property type="entry name" value="DUF6688_C"/>
    <property type="match status" value="1"/>
</dbReference>
<dbReference type="InterPro" id="IPR056491">
    <property type="entry name" value="DUF6688_C"/>
</dbReference>
<feature type="transmembrane region" description="Helical" evidence="1">
    <location>
        <begin position="6"/>
        <end position="27"/>
    </location>
</feature>
<evidence type="ECO:0000259" key="3">
    <source>
        <dbReference type="Pfam" id="PF23543"/>
    </source>
</evidence>
<feature type="transmembrane region" description="Helical" evidence="1">
    <location>
        <begin position="39"/>
        <end position="58"/>
    </location>
</feature>
<evidence type="ECO:0000313" key="4">
    <source>
        <dbReference type="EMBL" id="GAA4328766.1"/>
    </source>
</evidence>
<comment type="caution">
    <text evidence="4">The sequence shown here is derived from an EMBL/GenBank/DDBJ whole genome shotgun (WGS) entry which is preliminary data.</text>
</comment>
<keyword evidence="1" id="KW-0812">Transmembrane</keyword>
<feature type="transmembrane region" description="Helical" evidence="1">
    <location>
        <begin position="132"/>
        <end position="150"/>
    </location>
</feature>
<dbReference type="Pfam" id="PF20394">
    <property type="entry name" value="DUF6688"/>
    <property type="match status" value="1"/>
</dbReference>
<keyword evidence="1" id="KW-0472">Membrane</keyword>
<keyword evidence="5" id="KW-1185">Reference proteome</keyword>
<reference evidence="5" key="1">
    <citation type="journal article" date="2019" name="Int. J. Syst. Evol. Microbiol.">
        <title>The Global Catalogue of Microorganisms (GCM) 10K type strain sequencing project: providing services to taxonomists for standard genome sequencing and annotation.</title>
        <authorList>
            <consortium name="The Broad Institute Genomics Platform"/>
            <consortium name="The Broad Institute Genome Sequencing Center for Infectious Disease"/>
            <person name="Wu L."/>
            <person name="Ma J."/>
        </authorList>
    </citation>
    <scope>NUCLEOTIDE SEQUENCE [LARGE SCALE GENOMIC DNA]</scope>
    <source>
        <strain evidence="5">JCM 17919</strain>
    </source>
</reference>